<dbReference type="PRINTS" id="PR00455">
    <property type="entry name" value="HTHTETR"/>
</dbReference>
<keyword evidence="2" id="KW-0805">Transcription regulation</keyword>
<organism evidence="7 8">
    <name type="scientific">Candidatus Corynebacterium avicola</name>
    <dbReference type="NCBI Taxonomy" id="2838527"/>
    <lineage>
        <taxon>Bacteria</taxon>
        <taxon>Bacillati</taxon>
        <taxon>Actinomycetota</taxon>
        <taxon>Actinomycetes</taxon>
        <taxon>Mycobacteriales</taxon>
        <taxon>Corynebacteriaceae</taxon>
        <taxon>Corynebacterium</taxon>
    </lineage>
</organism>
<evidence type="ECO:0000256" key="2">
    <source>
        <dbReference type="ARBA" id="ARBA00023015"/>
    </source>
</evidence>
<evidence type="ECO:0000256" key="1">
    <source>
        <dbReference type="ARBA" id="ARBA00022491"/>
    </source>
</evidence>
<dbReference type="Pfam" id="PF00440">
    <property type="entry name" value="TetR_N"/>
    <property type="match status" value="1"/>
</dbReference>
<protein>
    <submittedName>
        <fullName evidence="7">TetR/AcrR family transcriptional regulator</fullName>
    </submittedName>
</protein>
<evidence type="ECO:0000256" key="3">
    <source>
        <dbReference type="ARBA" id="ARBA00023125"/>
    </source>
</evidence>
<dbReference type="PANTHER" id="PTHR47506:SF1">
    <property type="entry name" value="HTH-TYPE TRANSCRIPTIONAL REGULATOR YJDC"/>
    <property type="match status" value="1"/>
</dbReference>
<evidence type="ECO:0000256" key="5">
    <source>
        <dbReference type="PROSITE-ProRule" id="PRU00335"/>
    </source>
</evidence>
<dbReference type="SUPFAM" id="SSF48498">
    <property type="entry name" value="Tetracyclin repressor-like, C-terminal domain"/>
    <property type="match status" value="1"/>
</dbReference>
<evidence type="ECO:0000313" key="8">
    <source>
        <dbReference type="Proteomes" id="UP000824190"/>
    </source>
</evidence>
<feature type="DNA-binding region" description="H-T-H motif" evidence="5">
    <location>
        <begin position="33"/>
        <end position="52"/>
    </location>
</feature>
<dbReference type="AlphaFoldDB" id="A0A9D1UJR3"/>
<dbReference type="Pfam" id="PF13977">
    <property type="entry name" value="TetR_C_6"/>
    <property type="match status" value="1"/>
</dbReference>
<accession>A0A9D1UJR3</accession>
<dbReference type="InterPro" id="IPR009057">
    <property type="entry name" value="Homeodomain-like_sf"/>
</dbReference>
<dbReference type="Gene3D" id="1.10.357.10">
    <property type="entry name" value="Tetracycline Repressor, domain 2"/>
    <property type="match status" value="1"/>
</dbReference>
<dbReference type="EMBL" id="DXGC01000017">
    <property type="protein sequence ID" value="HIW90434.1"/>
    <property type="molecule type" value="Genomic_DNA"/>
</dbReference>
<dbReference type="InterPro" id="IPR036271">
    <property type="entry name" value="Tet_transcr_reg_TetR-rel_C_sf"/>
</dbReference>
<dbReference type="InterPro" id="IPR039538">
    <property type="entry name" value="BetI_C"/>
</dbReference>
<dbReference type="PROSITE" id="PS50977">
    <property type="entry name" value="HTH_TETR_2"/>
    <property type="match status" value="1"/>
</dbReference>
<gene>
    <name evidence="7" type="ORF">H9870_02035</name>
</gene>
<evidence type="ECO:0000256" key="4">
    <source>
        <dbReference type="ARBA" id="ARBA00023163"/>
    </source>
</evidence>
<keyword evidence="3 5" id="KW-0238">DNA-binding</keyword>
<dbReference type="GO" id="GO:0003677">
    <property type="term" value="F:DNA binding"/>
    <property type="evidence" value="ECO:0007669"/>
    <property type="project" value="UniProtKB-UniRule"/>
</dbReference>
<proteinExistence type="predicted"/>
<sequence>MPRISDQQRAHNRQVIVDAAVRCFSRNGFQQTSMPDIAAEANVATGTPYRYISDKQQLVVEVAHMAFAAVFDPVLAQARDSDEPPQIVELIGRALRPDAADSAITAETSPELLRCAVDSWGEILRNEDLREHANAGVAEVMATIEDALRRGQEAGTVPQRVQPASFARLVVVLIHGLVLHRTAFGLDDTARVLDDLQALIDDTDTTDTTRE</sequence>
<dbReference type="Proteomes" id="UP000824190">
    <property type="component" value="Unassembled WGS sequence"/>
</dbReference>
<evidence type="ECO:0000313" key="7">
    <source>
        <dbReference type="EMBL" id="HIW90434.1"/>
    </source>
</evidence>
<dbReference type="InterPro" id="IPR001647">
    <property type="entry name" value="HTH_TetR"/>
</dbReference>
<name>A0A9D1UJR3_9CORY</name>
<reference evidence="7" key="1">
    <citation type="journal article" date="2021" name="PeerJ">
        <title>Extensive microbial diversity within the chicken gut microbiome revealed by metagenomics and culture.</title>
        <authorList>
            <person name="Gilroy R."/>
            <person name="Ravi A."/>
            <person name="Getino M."/>
            <person name="Pursley I."/>
            <person name="Horton D.L."/>
            <person name="Alikhan N.F."/>
            <person name="Baker D."/>
            <person name="Gharbi K."/>
            <person name="Hall N."/>
            <person name="Watson M."/>
            <person name="Adriaenssens E.M."/>
            <person name="Foster-Nyarko E."/>
            <person name="Jarju S."/>
            <person name="Secka A."/>
            <person name="Antonio M."/>
            <person name="Oren A."/>
            <person name="Chaudhuri R.R."/>
            <person name="La Ragione R."/>
            <person name="Hildebrand F."/>
            <person name="Pallen M.J."/>
        </authorList>
    </citation>
    <scope>NUCLEOTIDE SEQUENCE</scope>
    <source>
        <strain evidence="7">CHK32-1732</strain>
    </source>
</reference>
<reference evidence="7" key="2">
    <citation type="submission" date="2021-04" db="EMBL/GenBank/DDBJ databases">
        <authorList>
            <person name="Gilroy R."/>
        </authorList>
    </citation>
    <scope>NUCLEOTIDE SEQUENCE</scope>
    <source>
        <strain evidence="7">CHK32-1732</strain>
    </source>
</reference>
<dbReference type="PANTHER" id="PTHR47506">
    <property type="entry name" value="TRANSCRIPTIONAL REGULATORY PROTEIN"/>
    <property type="match status" value="1"/>
</dbReference>
<evidence type="ECO:0000259" key="6">
    <source>
        <dbReference type="PROSITE" id="PS50977"/>
    </source>
</evidence>
<keyword evidence="1" id="KW-0678">Repressor</keyword>
<keyword evidence="4" id="KW-0804">Transcription</keyword>
<dbReference type="SUPFAM" id="SSF46689">
    <property type="entry name" value="Homeodomain-like"/>
    <property type="match status" value="1"/>
</dbReference>
<comment type="caution">
    <text evidence="7">The sequence shown here is derived from an EMBL/GenBank/DDBJ whole genome shotgun (WGS) entry which is preliminary data.</text>
</comment>
<feature type="domain" description="HTH tetR-type" evidence="6">
    <location>
        <begin position="10"/>
        <end position="70"/>
    </location>
</feature>